<organism evidence="1 2">
    <name type="scientific">Dendrobium nobile</name>
    <name type="common">Orchid</name>
    <dbReference type="NCBI Taxonomy" id="94219"/>
    <lineage>
        <taxon>Eukaryota</taxon>
        <taxon>Viridiplantae</taxon>
        <taxon>Streptophyta</taxon>
        <taxon>Embryophyta</taxon>
        <taxon>Tracheophyta</taxon>
        <taxon>Spermatophyta</taxon>
        <taxon>Magnoliopsida</taxon>
        <taxon>Liliopsida</taxon>
        <taxon>Asparagales</taxon>
        <taxon>Orchidaceae</taxon>
        <taxon>Epidendroideae</taxon>
        <taxon>Malaxideae</taxon>
        <taxon>Dendrobiinae</taxon>
        <taxon>Dendrobium</taxon>
    </lineage>
</organism>
<keyword evidence="2" id="KW-1185">Reference proteome</keyword>
<dbReference type="AlphaFoldDB" id="A0A8T3A168"/>
<dbReference type="EMBL" id="JAGYWB010000019">
    <property type="protein sequence ID" value="KAI0488445.1"/>
    <property type="molecule type" value="Genomic_DNA"/>
</dbReference>
<comment type="caution">
    <text evidence="1">The sequence shown here is derived from an EMBL/GenBank/DDBJ whole genome shotgun (WGS) entry which is preliminary data.</text>
</comment>
<sequence>MSHSLLMFSFQTIYIHTQTFSFQANKQRNRLQIYMYMYEKVGKEIEKVEKGKS</sequence>
<gene>
    <name evidence="1" type="ORF">KFK09_028276</name>
</gene>
<name>A0A8T3A168_DENNO</name>
<proteinExistence type="predicted"/>
<evidence type="ECO:0000313" key="2">
    <source>
        <dbReference type="Proteomes" id="UP000829196"/>
    </source>
</evidence>
<protein>
    <submittedName>
        <fullName evidence="1">Uncharacterized protein</fullName>
    </submittedName>
</protein>
<reference evidence="1" key="1">
    <citation type="journal article" date="2022" name="Front. Genet.">
        <title>Chromosome-Scale Assembly of the Dendrobium nobile Genome Provides Insights Into the Molecular Mechanism of the Biosynthesis of the Medicinal Active Ingredient of Dendrobium.</title>
        <authorList>
            <person name="Xu Q."/>
            <person name="Niu S.-C."/>
            <person name="Li K.-L."/>
            <person name="Zheng P.-J."/>
            <person name="Zhang X.-J."/>
            <person name="Jia Y."/>
            <person name="Liu Y."/>
            <person name="Niu Y.-X."/>
            <person name="Yu L.-H."/>
            <person name="Chen D.-F."/>
            <person name="Zhang G.-Q."/>
        </authorList>
    </citation>
    <scope>NUCLEOTIDE SEQUENCE</scope>
    <source>
        <tissue evidence="1">Leaf</tissue>
    </source>
</reference>
<accession>A0A8T3A168</accession>
<dbReference type="Proteomes" id="UP000829196">
    <property type="component" value="Unassembled WGS sequence"/>
</dbReference>
<evidence type="ECO:0000313" key="1">
    <source>
        <dbReference type="EMBL" id="KAI0488445.1"/>
    </source>
</evidence>